<evidence type="ECO:0000256" key="1">
    <source>
        <dbReference type="SAM" id="MobiDB-lite"/>
    </source>
</evidence>
<proteinExistence type="predicted"/>
<accession>A0A5M6ZHK5</accession>
<gene>
    <name evidence="2" type="ORF">F1654_12560</name>
</gene>
<dbReference type="AlphaFoldDB" id="A0A5M6ZHK5"/>
<evidence type="ECO:0000313" key="3">
    <source>
        <dbReference type="Proteomes" id="UP000325122"/>
    </source>
</evidence>
<organism evidence="2 3">
    <name type="scientific">Alkalicaulis satelles</name>
    <dbReference type="NCBI Taxonomy" id="2609175"/>
    <lineage>
        <taxon>Bacteria</taxon>
        <taxon>Pseudomonadati</taxon>
        <taxon>Pseudomonadota</taxon>
        <taxon>Alphaproteobacteria</taxon>
        <taxon>Maricaulales</taxon>
        <taxon>Maricaulaceae</taxon>
        <taxon>Alkalicaulis</taxon>
    </lineage>
</organism>
<reference evidence="2 3" key="1">
    <citation type="submission" date="2019-09" db="EMBL/GenBank/DDBJ databases">
        <authorList>
            <person name="Kevbrin V."/>
            <person name="Grouzdev D.S."/>
        </authorList>
    </citation>
    <scope>NUCLEOTIDE SEQUENCE [LARGE SCALE GENOMIC DNA]</scope>
    <source>
        <strain evidence="2 3">G-192</strain>
    </source>
</reference>
<comment type="caution">
    <text evidence="2">The sequence shown here is derived from an EMBL/GenBank/DDBJ whole genome shotgun (WGS) entry which is preliminary data.</text>
</comment>
<name>A0A5M6ZHK5_9PROT</name>
<protein>
    <recommendedName>
        <fullName evidence="4">Apple domain-containing protein</fullName>
    </recommendedName>
</protein>
<sequence length="141" mass="14324">MNSLILSLILLGASPAGPLGAVMADYERRGPLIDRPDGLAELSARACAAVCALNEGCAAWSWRPAFPDRPGGCAILGAVTPARFSPGSVTGLSPSIIARIDAAAERAPNARERAALEALEASDRARPAPQRRPSGAGLAGG</sequence>
<evidence type="ECO:0000313" key="2">
    <source>
        <dbReference type="EMBL" id="KAA5801711.1"/>
    </source>
</evidence>
<evidence type="ECO:0008006" key="4">
    <source>
        <dbReference type="Google" id="ProtNLM"/>
    </source>
</evidence>
<keyword evidence="3" id="KW-1185">Reference proteome</keyword>
<feature type="region of interest" description="Disordered" evidence="1">
    <location>
        <begin position="118"/>
        <end position="141"/>
    </location>
</feature>
<dbReference type="EMBL" id="VWOJ01000004">
    <property type="protein sequence ID" value="KAA5801711.1"/>
    <property type="molecule type" value="Genomic_DNA"/>
</dbReference>
<dbReference type="RefSeq" id="WP_150023898.1">
    <property type="nucleotide sequence ID" value="NZ_VWOJ01000004.1"/>
</dbReference>
<dbReference type="Proteomes" id="UP000325122">
    <property type="component" value="Unassembled WGS sequence"/>
</dbReference>